<organism evidence="14 15">
    <name type="scientific">Bursaphelenchus okinawaensis</name>
    <dbReference type="NCBI Taxonomy" id="465554"/>
    <lineage>
        <taxon>Eukaryota</taxon>
        <taxon>Metazoa</taxon>
        <taxon>Ecdysozoa</taxon>
        <taxon>Nematoda</taxon>
        <taxon>Chromadorea</taxon>
        <taxon>Rhabditida</taxon>
        <taxon>Tylenchina</taxon>
        <taxon>Tylenchomorpha</taxon>
        <taxon>Aphelenchoidea</taxon>
        <taxon>Aphelenchoididae</taxon>
        <taxon>Bursaphelenchus</taxon>
    </lineage>
</organism>
<comment type="subcellular location">
    <subcellularLocation>
        <location evidence="1">Cell membrane</location>
        <topology evidence="1">Multi-pass membrane protein</topology>
    </subcellularLocation>
</comment>
<feature type="transmembrane region" description="Helical" evidence="12">
    <location>
        <begin position="180"/>
        <end position="208"/>
    </location>
</feature>
<feature type="transmembrane region" description="Helical" evidence="12">
    <location>
        <begin position="435"/>
        <end position="458"/>
    </location>
</feature>
<evidence type="ECO:0000256" key="3">
    <source>
        <dbReference type="ARBA" id="ARBA00022692"/>
    </source>
</evidence>
<evidence type="ECO:0000256" key="10">
    <source>
        <dbReference type="RuleBase" id="RU000688"/>
    </source>
</evidence>
<comment type="similarity">
    <text evidence="10">Belongs to the G-protein coupled receptor 1 family.</text>
</comment>
<evidence type="ECO:0000256" key="7">
    <source>
        <dbReference type="ARBA" id="ARBA00023170"/>
    </source>
</evidence>
<feature type="transmembrane region" description="Helical" evidence="12">
    <location>
        <begin position="6"/>
        <end position="28"/>
    </location>
</feature>
<dbReference type="PROSITE" id="PS50262">
    <property type="entry name" value="G_PROTEIN_RECEP_F1_2"/>
    <property type="match status" value="1"/>
</dbReference>
<dbReference type="PANTHER" id="PTHR24248">
    <property type="entry name" value="ADRENERGIC RECEPTOR-RELATED G-PROTEIN COUPLED RECEPTOR"/>
    <property type="match status" value="1"/>
</dbReference>
<reference evidence="14" key="1">
    <citation type="submission" date="2020-09" db="EMBL/GenBank/DDBJ databases">
        <authorList>
            <person name="Kikuchi T."/>
        </authorList>
    </citation>
    <scope>NUCLEOTIDE SEQUENCE</scope>
    <source>
        <strain evidence="14">SH1</strain>
    </source>
</reference>
<dbReference type="Proteomes" id="UP000614601">
    <property type="component" value="Unassembled WGS sequence"/>
</dbReference>
<protein>
    <recommendedName>
        <fullName evidence="13">G-protein coupled receptors family 1 profile domain-containing protein</fullName>
    </recommendedName>
</protein>
<feature type="region of interest" description="Disordered" evidence="11">
    <location>
        <begin position="217"/>
        <end position="236"/>
    </location>
</feature>
<dbReference type="InterPro" id="IPR000276">
    <property type="entry name" value="GPCR_Rhodpsn"/>
</dbReference>
<evidence type="ECO:0000313" key="14">
    <source>
        <dbReference type="EMBL" id="CAD5219554.1"/>
    </source>
</evidence>
<feature type="transmembrane region" description="Helical" evidence="12">
    <location>
        <begin position="120"/>
        <end position="140"/>
    </location>
</feature>
<evidence type="ECO:0000256" key="9">
    <source>
        <dbReference type="ARBA" id="ARBA00023224"/>
    </source>
</evidence>
<comment type="caution">
    <text evidence="14">The sequence shown here is derived from an EMBL/GenBank/DDBJ whole genome shotgun (WGS) entry which is preliminary data.</text>
</comment>
<feature type="domain" description="G-protein coupled receptors family 1 profile" evidence="13">
    <location>
        <begin position="20"/>
        <end position="490"/>
    </location>
</feature>
<dbReference type="Gene3D" id="1.20.1070.10">
    <property type="entry name" value="Rhodopsin 7-helix transmembrane proteins"/>
    <property type="match status" value="2"/>
</dbReference>
<keyword evidence="8" id="KW-0325">Glycoprotein</keyword>
<dbReference type="PROSITE" id="PS00237">
    <property type="entry name" value="G_PROTEIN_RECEP_F1_1"/>
    <property type="match status" value="1"/>
</dbReference>
<evidence type="ECO:0000256" key="11">
    <source>
        <dbReference type="SAM" id="MobiDB-lite"/>
    </source>
</evidence>
<evidence type="ECO:0000256" key="4">
    <source>
        <dbReference type="ARBA" id="ARBA00022989"/>
    </source>
</evidence>
<dbReference type="Pfam" id="PF00001">
    <property type="entry name" value="7tm_1"/>
    <property type="match status" value="1"/>
</dbReference>
<dbReference type="AlphaFoldDB" id="A0A811KVS9"/>
<keyword evidence="9 10" id="KW-0807">Transducer</keyword>
<evidence type="ECO:0000256" key="12">
    <source>
        <dbReference type="SAM" id="Phobius"/>
    </source>
</evidence>
<dbReference type="InterPro" id="IPR017452">
    <property type="entry name" value="GPCR_Rhodpsn_7TM"/>
</dbReference>
<keyword evidence="3 10" id="KW-0812">Transmembrane</keyword>
<dbReference type="EMBL" id="CAJFCW020000004">
    <property type="protein sequence ID" value="CAG9112645.1"/>
    <property type="molecule type" value="Genomic_DNA"/>
</dbReference>
<dbReference type="SMART" id="SM01381">
    <property type="entry name" value="7TM_GPCR_Srsx"/>
    <property type="match status" value="1"/>
</dbReference>
<feature type="transmembrane region" description="Helical" evidence="12">
    <location>
        <begin position="40"/>
        <end position="59"/>
    </location>
</feature>
<dbReference type="PRINTS" id="PR00237">
    <property type="entry name" value="GPCRRHODOPSN"/>
</dbReference>
<dbReference type="GO" id="GO:0005886">
    <property type="term" value="C:plasma membrane"/>
    <property type="evidence" value="ECO:0007669"/>
    <property type="project" value="UniProtKB-SubCell"/>
</dbReference>
<keyword evidence="5 10" id="KW-0297">G-protein coupled receptor</keyword>
<feature type="transmembrane region" description="Helical" evidence="12">
    <location>
        <begin position="79"/>
        <end position="99"/>
    </location>
</feature>
<gene>
    <name evidence="14" type="ORF">BOKJ2_LOCUS8502</name>
</gene>
<evidence type="ECO:0000259" key="13">
    <source>
        <dbReference type="PROSITE" id="PS50262"/>
    </source>
</evidence>
<sequence>MTPFGVAVCLGVVNLLVVCGNVFVLYILISQKSLHTSTNFIVLSLTVSDFALGVIVLPFSIFQEYSDSWMFGTVWCKTWLALDVLFSTASIYNLLAISFDRYMAVRQPIKYRFISSNRMTKITIAVVWMISAALAFPPLVYDHFGQIDPAIHGNWSESMGINTKIAPGQGECTPMTSNNLYILFSAFVSFVLPMFLMIGLNLSIFHTVNDSTKLTKIKSNGTPAPSSGNYNSDDQNSWMRVHRGGVKSSVCSRAPTEVVTVTPGQRSVSMSVGSAKKVSLMHQNTTVTRPKVSYPPSRKTTFDFGFSLDRDTMSLASTDTGALLATDGSDPKATWLQKMKKTNLMDRKQAIVEADRVSYYSMESQPACNSTPATLYPCQSVIQKSVDNVWYPAVITSLIAGKKPSKKHSERLLLYPMLQLNRISLRTELRVARTIGVVVGCFTVCWLPFTIIYILQAFETCPVGLCVPPWMFTLAFWLGYANSALNPLLYAAFSRDFRSAFRKVLTDRNSSFRSY</sequence>
<keyword evidence="4 12" id="KW-1133">Transmembrane helix</keyword>
<evidence type="ECO:0000256" key="5">
    <source>
        <dbReference type="ARBA" id="ARBA00023040"/>
    </source>
</evidence>
<keyword evidence="7 10" id="KW-0675">Receptor</keyword>
<evidence type="ECO:0000256" key="6">
    <source>
        <dbReference type="ARBA" id="ARBA00023136"/>
    </source>
</evidence>
<keyword evidence="15" id="KW-1185">Reference proteome</keyword>
<dbReference type="OrthoDB" id="6358729at2759"/>
<dbReference type="EMBL" id="CAJFDH010000004">
    <property type="protein sequence ID" value="CAD5219554.1"/>
    <property type="molecule type" value="Genomic_DNA"/>
</dbReference>
<name>A0A811KVS9_9BILA</name>
<dbReference type="GO" id="GO:0004930">
    <property type="term" value="F:G protein-coupled receptor activity"/>
    <property type="evidence" value="ECO:0007669"/>
    <property type="project" value="UniProtKB-KW"/>
</dbReference>
<accession>A0A811KVS9</accession>
<keyword evidence="6 12" id="KW-0472">Membrane</keyword>
<evidence type="ECO:0000313" key="15">
    <source>
        <dbReference type="Proteomes" id="UP000614601"/>
    </source>
</evidence>
<dbReference type="SUPFAM" id="SSF81321">
    <property type="entry name" value="Family A G protein-coupled receptor-like"/>
    <property type="match status" value="1"/>
</dbReference>
<evidence type="ECO:0000256" key="1">
    <source>
        <dbReference type="ARBA" id="ARBA00004651"/>
    </source>
</evidence>
<evidence type="ECO:0000256" key="8">
    <source>
        <dbReference type="ARBA" id="ARBA00023180"/>
    </source>
</evidence>
<feature type="transmembrane region" description="Helical" evidence="12">
    <location>
        <begin position="470"/>
        <end position="493"/>
    </location>
</feature>
<keyword evidence="2" id="KW-1003">Cell membrane</keyword>
<dbReference type="Proteomes" id="UP000783686">
    <property type="component" value="Unassembled WGS sequence"/>
</dbReference>
<dbReference type="PANTHER" id="PTHR24248:SF174">
    <property type="entry name" value="TYRAMINE_OCTOPAMINE RECEPTOR"/>
    <property type="match status" value="1"/>
</dbReference>
<evidence type="ECO:0000256" key="2">
    <source>
        <dbReference type="ARBA" id="ARBA00022475"/>
    </source>
</evidence>
<proteinExistence type="inferred from homology"/>